<accession>A0A8J3R6K3</accession>
<proteinExistence type="predicted"/>
<name>A0A8J3R6K3_9ACTN</name>
<evidence type="ECO:0000313" key="2">
    <source>
        <dbReference type="Proteomes" id="UP000610966"/>
    </source>
</evidence>
<keyword evidence="2" id="KW-1185">Reference proteome</keyword>
<comment type="caution">
    <text evidence="1">The sequence shown here is derived from an EMBL/GenBank/DDBJ whole genome shotgun (WGS) entry which is preliminary data.</text>
</comment>
<reference evidence="1" key="1">
    <citation type="submission" date="2021-01" db="EMBL/GenBank/DDBJ databases">
        <title>Whole genome shotgun sequence of Sphaerimonospora thailandensis NBRC 107569.</title>
        <authorList>
            <person name="Komaki H."/>
            <person name="Tamura T."/>
        </authorList>
    </citation>
    <scope>NUCLEOTIDE SEQUENCE</scope>
    <source>
        <strain evidence="1">NBRC 107569</strain>
    </source>
</reference>
<dbReference type="AlphaFoldDB" id="A0A8J3R6K3"/>
<dbReference type="EMBL" id="BOOG01000021">
    <property type="protein sequence ID" value="GIH70241.1"/>
    <property type="molecule type" value="Genomic_DNA"/>
</dbReference>
<sequence length="247" mass="25391">MDRVRIDSSVSATLVSWGNAWLAGHTGLDVVVDRLEGAAGPQVVAAHTAGGVDEGTLRAFLMDRRIEGLSSLRLALPAPGDPLGLTGPPAFNGVAIDAGQAAIAVLPGRCFGLVPGEDRRGSSYSGIRWTVHEASTTPPDLPSLAEAERALTAAMRSATEALLAVTGPAQGFPTAFHGGDDAEGTLAPGYPGQAHRVGALAARLALALRLADERGLTAGQISARGEALRDLDRVVRRARVAAHHALV</sequence>
<protein>
    <submittedName>
        <fullName evidence="1">Uncharacterized protein</fullName>
    </submittedName>
</protein>
<gene>
    <name evidence="1" type="ORF">Mth01_24940</name>
</gene>
<organism evidence="1 2">
    <name type="scientific">Sphaerimonospora thailandensis</name>
    <dbReference type="NCBI Taxonomy" id="795644"/>
    <lineage>
        <taxon>Bacteria</taxon>
        <taxon>Bacillati</taxon>
        <taxon>Actinomycetota</taxon>
        <taxon>Actinomycetes</taxon>
        <taxon>Streptosporangiales</taxon>
        <taxon>Streptosporangiaceae</taxon>
        <taxon>Sphaerimonospora</taxon>
    </lineage>
</organism>
<dbReference type="Proteomes" id="UP000610966">
    <property type="component" value="Unassembled WGS sequence"/>
</dbReference>
<evidence type="ECO:0000313" key="1">
    <source>
        <dbReference type="EMBL" id="GIH70241.1"/>
    </source>
</evidence>